<feature type="domain" description="Membrane insertase YidC/Oxa/ALB C-terminal" evidence="14">
    <location>
        <begin position="79"/>
        <end position="260"/>
    </location>
</feature>
<protein>
    <recommendedName>
        <fullName evidence="12">Membrane protein insertase YidC</fullName>
    </recommendedName>
    <alternativeName>
        <fullName evidence="12">Foldase YidC</fullName>
    </alternativeName>
    <alternativeName>
        <fullName evidence="12">Membrane integrase YidC</fullName>
    </alternativeName>
    <alternativeName>
        <fullName evidence="12">Membrane protein YidC</fullName>
    </alternativeName>
</protein>
<comment type="caution">
    <text evidence="15">The sequence shown here is derived from an EMBL/GenBank/DDBJ whole genome shotgun (WGS) entry which is preliminary data.</text>
</comment>
<evidence type="ECO:0000256" key="3">
    <source>
        <dbReference type="ARBA" id="ARBA00022475"/>
    </source>
</evidence>
<evidence type="ECO:0000256" key="11">
    <source>
        <dbReference type="ARBA" id="ARBA00023288"/>
    </source>
</evidence>
<keyword evidence="11" id="KW-0449">Lipoprotein</keyword>
<proteinExistence type="inferred from homology"/>
<dbReference type="InterPro" id="IPR001708">
    <property type="entry name" value="YidC/ALB3/OXA1/COX18"/>
</dbReference>
<feature type="compositionally biased region" description="Basic and acidic residues" evidence="13">
    <location>
        <begin position="269"/>
        <end position="283"/>
    </location>
</feature>
<accession>A0A422MF48</accession>
<dbReference type="Proteomes" id="UP000285532">
    <property type="component" value="Unassembled WGS sequence"/>
</dbReference>
<dbReference type="PANTHER" id="PTHR12428">
    <property type="entry name" value="OXA1"/>
    <property type="match status" value="1"/>
</dbReference>
<name>A0A422MF48_LACPA</name>
<dbReference type="InterPro" id="IPR023060">
    <property type="entry name" value="YidC/YidC1/YidC2_Firmicutes"/>
</dbReference>
<evidence type="ECO:0000256" key="9">
    <source>
        <dbReference type="ARBA" id="ARBA00023139"/>
    </source>
</evidence>
<comment type="similarity">
    <text evidence="12">Belongs to the OXA1/ALB3/YidC family. Type 2 subfamily.</text>
</comment>
<evidence type="ECO:0000256" key="4">
    <source>
        <dbReference type="ARBA" id="ARBA00022692"/>
    </source>
</evidence>
<comment type="function">
    <text evidence="12">Required for the insertion and/or proper folding and/or complex formation of integral membrane proteins into the membrane. Involved in integration of membrane proteins that insert both dependently and independently of the Sec translocase complex, as well as at least some lipoproteins.</text>
</comment>
<organism evidence="15 16">
    <name type="scientific">Lacticaseibacillus paracasei</name>
    <name type="common">Lactobacillus paracasei</name>
    <dbReference type="NCBI Taxonomy" id="1597"/>
    <lineage>
        <taxon>Bacteria</taxon>
        <taxon>Bacillati</taxon>
        <taxon>Bacillota</taxon>
        <taxon>Bacilli</taxon>
        <taxon>Lactobacillales</taxon>
        <taxon>Lactobacillaceae</taxon>
        <taxon>Lacticaseibacillus</taxon>
    </lineage>
</organism>
<dbReference type="EMBL" id="LKFU01000001">
    <property type="protein sequence ID" value="RND90157.1"/>
    <property type="molecule type" value="Genomic_DNA"/>
</dbReference>
<keyword evidence="3 12" id="KW-1003">Cell membrane</keyword>
<dbReference type="GO" id="GO:0005886">
    <property type="term" value="C:plasma membrane"/>
    <property type="evidence" value="ECO:0007669"/>
    <property type="project" value="UniProtKB-SubCell"/>
</dbReference>
<feature type="transmembrane region" description="Helical" evidence="12">
    <location>
        <begin position="66"/>
        <end position="93"/>
    </location>
</feature>
<keyword evidence="2 12" id="KW-0813">Transport</keyword>
<dbReference type="AlphaFoldDB" id="A0A422MF48"/>
<feature type="region of interest" description="Disordered" evidence="13">
    <location>
        <begin position="269"/>
        <end position="295"/>
    </location>
</feature>
<keyword evidence="9" id="KW-0564">Palmitate</keyword>
<dbReference type="NCBIfam" id="TIGR03592">
    <property type="entry name" value="yidC_oxa1_cterm"/>
    <property type="match status" value="1"/>
</dbReference>
<feature type="transmembrane region" description="Helical" evidence="12">
    <location>
        <begin position="189"/>
        <end position="207"/>
    </location>
</feature>
<keyword evidence="4 12" id="KW-0812">Transmembrane</keyword>
<dbReference type="GO" id="GO:0051205">
    <property type="term" value="P:protein insertion into membrane"/>
    <property type="evidence" value="ECO:0007669"/>
    <property type="project" value="TreeGrafter"/>
</dbReference>
<keyword evidence="7 12" id="KW-1133">Transmembrane helix</keyword>
<keyword evidence="5 12" id="KW-0732">Signal</keyword>
<evidence type="ECO:0000256" key="6">
    <source>
        <dbReference type="ARBA" id="ARBA00022927"/>
    </source>
</evidence>
<evidence type="ECO:0000256" key="1">
    <source>
        <dbReference type="ARBA" id="ARBA00004651"/>
    </source>
</evidence>
<keyword evidence="8 12" id="KW-0472">Membrane</keyword>
<feature type="compositionally biased region" description="Basic residues" evidence="13">
    <location>
        <begin position="284"/>
        <end position="295"/>
    </location>
</feature>
<evidence type="ECO:0000256" key="7">
    <source>
        <dbReference type="ARBA" id="ARBA00022989"/>
    </source>
</evidence>
<evidence type="ECO:0000256" key="5">
    <source>
        <dbReference type="ARBA" id="ARBA00022729"/>
    </source>
</evidence>
<feature type="transmembrane region" description="Helical" evidence="12">
    <location>
        <begin position="148"/>
        <end position="169"/>
    </location>
</feature>
<dbReference type="InterPro" id="IPR047196">
    <property type="entry name" value="YidC_ALB_C"/>
</dbReference>
<dbReference type="PANTHER" id="PTHR12428:SF65">
    <property type="entry name" value="CYTOCHROME C OXIDASE ASSEMBLY PROTEIN COX18, MITOCHONDRIAL"/>
    <property type="match status" value="1"/>
</dbReference>
<gene>
    <name evidence="12" type="primary">yidC</name>
    <name evidence="15" type="ORF">FAM18172_00010</name>
</gene>
<evidence type="ECO:0000256" key="8">
    <source>
        <dbReference type="ARBA" id="ARBA00023136"/>
    </source>
</evidence>
<evidence type="ECO:0000259" key="14">
    <source>
        <dbReference type="Pfam" id="PF02096"/>
    </source>
</evidence>
<dbReference type="HAMAP" id="MF_01811">
    <property type="entry name" value="YidC_type2"/>
    <property type="match status" value="1"/>
</dbReference>
<comment type="subcellular location">
    <subcellularLocation>
        <location evidence="1 12">Cell membrane</location>
        <topology evidence="1 12">Multi-pass membrane protein</topology>
    </subcellularLocation>
</comment>
<sequence>MQISAPSDRVKKREGSFVKNRQIKRVLVILSMLSLVFILTACGTGPVTQNSTGFWDRYVVYTAGQFVIWLANLFGGNPGVGIIAFTLIIRILIFPLSYMSIKSMSKQQEIAPQLNELKKKYSSKDTETQTRLRDETQKLYASAGVNPVMGCLPIVIQMPFLIALYQAILRTSSLQTGTFLWMNLSQPDPLWIMQILATLFTLGTSVLSMMAQPTRNSSSWLMMIVSPVMIFVFSITLPSALAIYWVVTNAFSMIQQLLIQNPFKIRREREAKAQAEKEKERALKRAYKKATKRRK</sequence>
<dbReference type="InterPro" id="IPR028055">
    <property type="entry name" value="YidC/Oxa/ALB_C"/>
</dbReference>
<feature type="transmembrane region" description="Helical" evidence="12">
    <location>
        <begin position="219"/>
        <end position="236"/>
    </location>
</feature>
<evidence type="ECO:0000313" key="15">
    <source>
        <dbReference type="EMBL" id="RND90157.1"/>
    </source>
</evidence>
<reference evidence="15 16" key="1">
    <citation type="journal article" date="2018" name="Front. Microbiol.">
        <title>Conversion of Methionine to Cysteine in Lactobacillus paracasei Depends on the Highly Mobile cysK-ctl-cysE Gene Cluster.</title>
        <authorList>
            <person name="Wuthrich D."/>
            <person name="Irmler S."/>
            <person name="Berthoud H."/>
            <person name="Guggenbuhl B."/>
            <person name="Eugster E."/>
            <person name="Bruggmann R."/>
        </authorList>
    </citation>
    <scope>NUCLEOTIDE SEQUENCE [LARGE SCALE GENOMIC DNA]</scope>
    <source>
        <strain evidence="15 16">FAM18172</strain>
    </source>
</reference>
<dbReference type="CDD" id="cd20070">
    <property type="entry name" value="5TM_YidC_Alb3"/>
    <property type="match status" value="1"/>
</dbReference>
<evidence type="ECO:0000256" key="12">
    <source>
        <dbReference type="HAMAP-Rule" id="MF_01811"/>
    </source>
</evidence>
<evidence type="ECO:0000256" key="10">
    <source>
        <dbReference type="ARBA" id="ARBA00023186"/>
    </source>
</evidence>
<evidence type="ECO:0000256" key="2">
    <source>
        <dbReference type="ARBA" id="ARBA00022448"/>
    </source>
</evidence>
<dbReference type="Pfam" id="PF02096">
    <property type="entry name" value="60KD_IMP"/>
    <property type="match status" value="1"/>
</dbReference>
<evidence type="ECO:0000256" key="13">
    <source>
        <dbReference type="SAM" id="MobiDB-lite"/>
    </source>
</evidence>
<feature type="transmembrane region" description="Helical" evidence="12">
    <location>
        <begin position="26"/>
        <end position="46"/>
    </location>
</feature>
<dbReference type="GO" id="GO:0015031">
    <property type="term" value="P:protein transport"/>
    <property type="evidence" value="ECO:0007669"/>
    <property type="project" value="UniProtKB-KW"/>
</dbReference>
<dbReference type="GO" id="GO:0032977">
    <property type="term" value="F:membrane insertase activity"/>
    <property type="evidence" value="ECO:0007669"/>
    <property type="project" value="InterPro"/>
</dbReference>
<evidence type="ECO:0000313" key="16">
    <source>
        <dbReference type="Proteomes" id="UP000285532"/>
    </source>
</evidence>
<keyword evidence="10 12" id="KW-0143">Chaperone</keyword>
<keyword evidence="6 12" id="KW-0653">Protein transport</keyword>